<evidence type="ECO:0000313" key="2">
    <source>
        <dbReference type="Proteomes" id="UP000796880"/>
    </source>
</evidence>
<dbReference type="Gene3D" id="1.20.1370.30">
    <property type="match status" value="1"/>
</dbReference>
<evidence type="ECO:0000313" key="1">
    <source>
        <dbReference type="EMBL" id="KAF3445641.1"/>
    </source>
</evidence>
<dbReference type="InterPro" id="IPR046346">
    <property type="entry name" value="Aminoacid_DH-like_N_sf"/>
</dbReference>
<dbReference type="EMBL" id="VOIH02000005">
    <property type="protein sequence ID" value="KAF3445641.1"/>
    <property type="molecule type" value="Genomic_DNA"/>
</dbReference>
<gene>
    <name evidence="1" type="ORF">FNV43_RR10817</name>
</gene>
<organism evidence="1 2">
    <name type="scientific">Rhamnella rubrinervis</name>
    <dbReference type="NCBI Taxonomy" id="2594499"/>
    <lineage>
        <taxon>Eukaryota</taxon>
        <taxon>Viridiplantae</taxon>
        <taxon>Streptophyta</taxon>
        <taxon>Embryophyta</taxon>
        <taxon>Tracheophyta</taxon>
        <taxon>Spermatophyta</taxon>
        <taxon>Magnoliopsida</taxon>
        <taxon>eudicotyledons</taxon>
        <taxon>Gunneridae</taxon>
        <taxon>Pentapetalae</taxon>
        <taxon>rosids</taxon>
        <taxon>fabids</taxon>
        <taxon>Rosales</taxon>
        <taxon>Rhamnaceae</taxon>
        <taxon>rhamnoid group</taxon>
        <taxon>Rhamneae</taxon>
        <taxon>Rhamnella</taxon>
    </lineage>
</organism>
<name>A0A8K0MH23_9ROSA</name>
<sequence>MKSVLFLFQSNADSFVCFWGTAFSVTERDCFDLRGLLPPNVMSSEQQIELFRTAGLAIAEILGAVRAQERPMIDFPKQNIVVAGAGRSYGFSLLFYQLTVYSIIIHALQLITSCKLYQTVEASEA</sequence>
<keyword evidence="2" id="KW-1185">Reference proteome</keyword>
<reference evidence="1" key="1">
    <citation type="submission" date="2020-03" db="EMBL/GenBank/DDBJ databases">
        <title>A high-quality chromosome-level genome assembly of a woody plant with both climbing and erect habits, Rhamnella rubrinervis.</title>
        <authorList>
            <person name="Lu Z."/>
            <person name="Yang Y."/>
            <person name="Zhu X."/>
            <person name="Sun Y."/>
        </authorList>
    </citation>
    <scope>NUCLEOTIDE SEQUENCE</scope>
    <source>
        <strain evidence="1">BYM</strain>
        <tissue evidence="1">Leaf</tissue>
    </source>
</reference>
<protein>
    <submittedName>
        <fullName evidence="1">Uncharacterized protein</fullName>
    </submittedName>
</protein>
<dbReference type="AlphaFoldDB" id="A0A8K0MH23"/>
<accession>A0A8K0MH23</accession>
<comment type="caution">
    <text evidence="1">The sequence shown here is derived from an EMBL/GenBank/DDBJ whole genome shotgun (WGS) entry which is preliminary data.</text>
</comment>
<dbReference type="Proteomes" id="UP000796880">
    <property type="component" value="Unassembled WGS sequence"/>
</dbReference>
<dbReference type="OrthoDB" id="5365701at2759"/>
<dbReference type="SUPFAM" id="SSF53223">
    <property type="entry name" value="Aminoacid dehydrogenase-like, N-terminal domain"/>
    <property type="match status" value="1"/>
</dbReference>
<proteinExistence type="predicted"/>